<feature type="transmembrane region" description="Helical" evidence="8">
    <location>
        <begin position="99"/>
        <end position="123"/>
    </location>
</feature>
<dbReference type="InterPro" id="IPR000644">
    <property type="entry name" value="CBS_dom"/>
</dbReference>
<sequence>MSHVLISIVLVLVLMIIGGLFVASELALLSLREGQVEELQTRGRRGKKVAKLHENPNRFLAGAQIGVTVAGFLSAAYGAETLAASASDWLVGLGLATGWANGLSLLIVTLIIAFISLVISELVPKRLALQRSETLSLAAAPTIDRIASIFRPVIWLLSLLTDLVVRALGGNPDQKRTGISEEELQRMLATHAGLTTEEQKIVSDVFTASDTRLREVMIPRTEVAFLNGDTFVSKALVDIIDLPHSRYPVLGDGVDDVLGFVHVRDLLNPVHSGTRMRVADLVRTIDVMPGTNNLLPALTQMRKGGSHMVLVVDEYGGTAGIVTLEDLVEELVGEITDEYDSSASQTRTLEGGDVEVDGLLNIDDFAQATGLELPDGPYETAAGFMVAALGRVPRVGDCVIEQGRQLEVSMMDGRRVARIRVAAGSIRASVGDNSDHA</sequence>
<dbReference type="PROSITE" id="PS51371">
    <property type="entry name" value="CBS"/>
    <property type="match status" value="2"/>
</dbReference>
<dbReference type="SUPFAM" id="SSF54631">
    <property type="entry name" value="CBS-domain pair"/>
    <property type="match status" value="1"/>
</dbReference>
<feature type="domain" description="CNNM transmembrane" evidence="10">
    <location>
        <begin position="1"/>
        <end position="198"/>
    </location>
</feature>
<keyword evidence="6" id="KW-0129">CBS domain</keyword>
<dbReference type="PANTHER" id="PTHR43099:SF5">
    <property type="entry name" value="HLYC_CORC FAMILY TRANSPORTER"/>
    <property type="match status" value="1"/>
</dbReference>
<dbReference type="InterPro" id="IPR051676">
    <property type="entry name" value="UPF0053_domain"/>
</dbReference>
<dbReference type="InterPro" id="IPR046342">
    <property type="entry name" value="CBS_dom_sf"/>
</dbReference>
<comment type="subcellular location">
    <subcellularLocation>
        <location evidence="1">Cell membrane</location>
        <topology evidence="1">Multi-pass membrane protein</topology>
    </subcellularLocation>
</comment>
<keyword evidence="3 8" id="KW-0812">Transmembrane</keyword>
<keyword evidence="7 8" id="KW-0472">Membrane</keyword>
<evidence type="ECO:0000259" key="9">
    <source>
        <dbReference type="PROSITE" id="PS51371"/>
    </source>
</evidence>
<dbReference type="Pfam" id="PF00571">
    <property type="entry name" value="CBS"/>
    <property type="match status" value="2"/>
</dbReference>
<dbReference type="Gene3D" id="3.10.580.10">
    <property type="entry name" value="CBS-domain"/>
    <property type="match status" value="1"/>
</dbReference>
<dbReference type="AlphaFoldDB" id="A0A6J7DWX3"/>
<reference evidence="11" key="1">
    <citation type="submission" date="2020-05" db="EMBL/GenBank/DDBJ databases">
        <authorList>
            <person name="Chiriac C."/>
            <person name="Salcher M."/>
            <person name="Ghai R."/>
            <person name="Kavagutti S V."/>
        </authorList>
    </citation>
    <scope>NUCLEOTIDE SEQUENCE</scope>
</reference>
<organism evidence="11">
    <name type="scientific">freshwater metagenome</name>
    <dbReference type="NCBI Taxonomy" id="449393"/>
    <lineage>
        <taxon>unclassified sequences</taxon>
        <taxon>metagenomes</taxon>
        <taxon>ecological metagenomes</taxon>
    </lineage>
</organism>
<evidence type="ECO:0000256" key="3">
    <source>
        <dbReference type="ARBA" id="ARBA00022692"/>
    </source>
</evidence>
<dbReference type="InterPro" id="IPR016169">
    <property type="entry name" value="FAD-bd_PCMH_sub2"/>
</dbReference>
<evidence type="ECO:0000256" key="5">
    <source>
        <dbReference type="ARBA" id="ARBA00022989"/>
    </source>
</evidence>
<gene>
    <name evidence="11" type="ORF">UFOPK3401_00938</name>
</gene>
<evidence type="ECO:0000313" key="11">
    <source>
        <dbReference type="EMBL" id="CAB4873485.1"/>
    </source>
</evidence>
<dbReference type="InterPro" id="IPR005170">
    <property type="entry name" value="Transptr-assoc_dom"/>
</dbReference>
<dbReference type="Pfam" id="PF01595">
    <property type="entry name" value="CNNM"/>
    <property type="match status" value="1"/>
</dbReference>
<dbReference type="InterPro" id="IPR002550">
    <property type="entry name" value="CNNM"/>
</dbReference>
<dbReference type="InterPro" id="IPR044751">
    <property type="entry name" value="Ion_transp-like_CBS"/>
</dbReference>
<evidence type="ECO:0000256" key="8">
    <source>
        <dbReference type="SAM" id="Phobius"/>
    </source>
</evidence>
<dbReference type="EMBL" id="CAFBLM010000040">
    <property type="protein sequence ID" value="CAB4873485.1"/>
    <property type="molecule type" value="Genomic_DNA"/>
</dbReference>
<feature type="domain" description="CBS" evidence="9">
    <location>
        <begin position="217"/>
        <end position="276"/>
    </location>
</feature>
<dbReference type="GO" id="GO:0050660">
    <property type="term" value="F:flavin adenine dinucleotide binding"/>
    <property type="evidence" value="ECO:0007669"/>
    <property type="project" value="InterPro"/>
</dbReference>
<dbReference type="PANTHER" id="PTHR43099">
    <property type="entry name" value="UPF0053 PROTEIN YRKA"/>
    <property type="match status" value="1"/>
</dbReference>
<evidence type="ECO:0000256" key="1">
    <source>
        <dbReference type="ARBA" id="ARBA00004651"/>
    </source>
</evidence>
<dbReference type="FunFam" id="3.10.580.10:FF:000002">
    <property type="entry name" value="Magnesium/cobalt efflux protein CorC"/>
    <property type="match status" value="1"/>
</dbReference>
<protein>
    <submittedName>
        <fullName evidence="11">Unannotated protein</fullName>
    </submittedName>
</protein>
<evidence type="ECO:0000256" key="6">
    <source>
        <dbReference type="ARBA" id="ARBA00023122"/>
    </source>
</evidence>
<keyword evidence="2" id="KW-1003">Cell membrane</keyword>
<evidence type="ECO:0000256" key="4">
    <source>
        <dbReference type="ARBA" id="ARBA00022737"/>
    </source>
</evidence>
<dbReference type="Gene3D" id="3.30.465.10">
    <property type="match status" value="1"/>
</dbReference>
<evidence type="ECO:0000259" key="10">
    <source>
        <dbReference type="PROSITE" id="PS51846"/>
    </source>
</evidence>
<dbReference type="CDD" id="cd04590">
    <property type="entry name" value="CBS_pair_CorC_HlyC_assoc"/>
    <property type="match status" value="1"/>
</dbReference>
<dbReference type="SMART" id="SM01091">
    <property type="entry name" value="CorC_HlyC"/>
    <property type="match status" value="1"/>
</dbReference>
<dbReference type="Pfam" id="PF03471">
    <property type="entry name" value="CorC_HlyC"/>
    <property type="match status" value="1"/>
</dbReference>
<keyword evidence="5 8" id="KW-1133">Transmembrane helix</keyword>
<feature type="domain" description="CBS" evidence="9">
    <location>
        <begin position="281"/>
        <end position="338"/>
    </location>
</feature>
<dbReference type="SUPFAM" id="SSF56176">
    <property type="entry name" value="FAD-binding/transporter-associated domain-like"/>
    <property type="match status" value="1"/>
</dbReference>
<keyword evidence="4" id="KW-0677">Repeat</keyword>
<feature type="transmembrane region" description="Helical" evidence="8">
    <location>
        <begin position="59"/>
        <end position="79"/>
    </location>
</feature>
<dbReference type="InterPro" id="IPR036318">
    <property type="entry name" value="FAD-bd_PCMH-like_sf"/>
</dbReference>
<name>A0A6J7DWX3_9ZZZZ</name>
<evidence type="ECO:0000256" key="2">
    <source>
        <dbReference type="ARBA" id="ARBA00022475"/>
    </source>
</evidence>
<dbReference type="GO" id="GO:0005886">
    <property type="term" value="C:plasma membrane"/>
    <property type="evidence" value="ECO:0007669"/>
    <property type="project" value="UniProtKB-SubCell"/>
</dbReference>
<proteinExistence type="predicted"/>
<feature type="transmembrane region" description="Helical" evidence="8">
    <location>
        <begin position="6"/>
        <end position="29"/>
    </location>
</feature>
<accession>A0A6J7DWX3</accession>
<dbReference type="PROSITE" id="PS51846">
    <property type="entry name" value="CNNM"/>
    <property type="match status" value="1"/>
</dbReference>
<evidence type="ECO:0000256" key="7">
    <source>
        <dbReference type="ARBA" id="ARBA00023136"/>
    </source>
</evidence>